<keyword evidence="4" id="KW-1185">Reference proteome</keyword>
<evidence type="ECO:0000313" key="4">
    <source>
        <dbReference type="Proteomes" id="UP001385951"/>
    </source>
</evidence>
<dbReference type="Gene3D" id="3.40.50.1820">
    <property type="entry name" value="alpha/beta hydrolase"/>
    <property type="match status" value="1"/>
</dbReference>
<name>A0AAW0FP42_9APHY</name>
<evidence type="ECO:0000313" key="3">
    <source>
        <dbReference type="EMBL" id="KAK7678445.1"/>
    </source>
</evidence>
<dbReference type="InterPro" id="IPR050300">
    <property type="entry name" value="GDXG_lipolytic_enzyme"/>
</dbReference>
<dbReference type="InterPro" id="IPR029058">
    <property type="entry name" value="AB_hydrolase_fold"/>
</dbReference>
<dbReference type="PANTHER" id="PTHR48081">
    <property type="entry name" value="AB HYDROLASE SUPERFAMILY PROTEIN C4A8.06C"/>
    <property type="match status" value="1"/>
</dbReference>
<comment type="caution">
    <text evidence="3">The sequence shown here is derived from an EMBL/GenBank/DDBJ whole genome shotgun (WGS) entry which is preliminary data.</text>
</comment>
<dbReference type="EMBL" id="JASBNA010000071">
    <property type="protein sequence ID" value="KAK7678445.1"/>
    <property type="molecule type" value="Genomic_DNA"/>
</dbReference>
<protein>
    <recommendedName>
        <fullName evidence="2">Alpha/beta hydrolase fold-3 domain-containing protein</fullName>
    </recommendedName>
</protein>
<dbReference type="Proteomes" id="UP001385951">
    <property type="component" value="Unassembled WGS sequence"/>
</dbReference>
<keyword evidence="1" id="KW-0378">Hydrolase</keyword>
<reference evidence="3 4" key="1">
    <citation type="submission" date="2022-09" db="EMBL/GenBank/DDBJ databases">
        <authorList>
            <person name="Palmer J.M."/>
        </authorList>
    </citation>
    <scope>NUCLEOTIDE SEQUENCE [LARGE SCALE GENOMIC DNA]</scope>
    <source>
        <strain evidence="3 4">DSM 7382</strain>
    </source>
</reference>
<dbReference type="Pfam" id="PF07859">
    <property type="entry name" value="Abhydrolase_3"/>
    <property type="match status" value="1"/>
</dbReference>
<accession>A0AAW0FP42</accession>
<feature type="domain" description="Alpha/beta hydrolase fold-3" evidence="2">
    <location>
        <begin position="87"/>
        <end position="301"/>
    </location>
</feature>
<dbReference type="GO" id="GO:0016787">
    <property type="term" value="F:hydrolase activity"/>
    <property type="evidence" value="ECO:0007669"/>
    <property type="project" value="UniProtKB-KW"/>
</dbReference>
<dbReference type="SUPFAM" id="SSF53474">
    <property type="entry name" value="alpha/beta-Hydrolases"/>
    <property type="match status" value="1"/>
</dbReference>
<gene>
    <name evidence="3" type="ORF">QCA50_018505</name>
</gene>
<dbReference type="PANTHER" id="PTHR48081:SF8">
    <property type="entry name" value="ALPHA_BETA HYDROLASE FOLD-3 DOMAIN-CONTAINING PROTEIN-RELATED"/>
    <property type="match status" value="1"/>
</dbReference>
<evidence type="ECO:0000256" key="1">
    <source>
        <dbReference type="ARBA" id="ARBA00022801"/>
    </source>
</evidence>
<evidence type="ECO:0000259" key="2">
    <source>
        <dbReference type="Pfam" id="PF07859"/>
    </source>
</evidence>
<sequence>MSLCLDPEVFAIVSRWPTPDHPPTIQELRDNESTYFAEVTKWQKENAPADSEYKVEDRMIPVDGVQNLARCLIPTSSDEAPTQYPLMVWFHGGGYCVGSINMDDYYLRQLCVKYRIVIVSVEYRLAPEYPFPIGHNDAYESLKWAVTNCASLNASPSLGLIVGGCSAGGNLSASVALRARDDPFFSTQPITGQLIQVPQTIHPDASIPEKYRSVSQSWTECAYAPLLSRNDLDMFNVSLKADPNDPQFSVLLAPNHAGLPPAVLQIAGADPLRDEGLAYSKALNDAGVKTKAEFYPGFPHGGHYAMPRAALSQKYYQDFEQGLGWLLQRIE</sequence>
<proteinExistence type="predicted"/>
<dbReference type="InterPro" id="IPR013094">
    <property type="entry name" value="AB_hydrolase_3"/>
</dbReference>
<organism evidence="3 4">
    <name type="scientific">Cerrena zonata</name>
    <dbReference type="NCBI Taxonomy" id="2478898"/>
    <lineage>
        <taxon>Eukaryota</taxon>
        <taxon>Fungi</taxon>
        <taxon>Dikarya</taxon>
        <taxon>Basidiomycota</taxon>
        <taxon>Agaricomycotina</taxon>
        <taxon>Agaricomycetes</taxon>
        <taxon>Polyporales</taxon>
        <taxon>Cerrenaceae</taxon>
        <taxon>Cerrena</taxon>
    </lineage>
</organism>
<dbReference type="AlphaFoldDB" id="A0AAW0FP42"/>